<evidence type="ECO:0000256" key="3">
    <source>
        <dbReference type="SAM" id="SignalP"/>
    </source>
</evidence>
<keyword evidence="2" id="KW-0812">Transmembrane</keyword>
<evidence type="ECO:0000256" key="1">
    <source>
        <dbReference type="SAM" id="MobiDB-lite"/>
    </source>
</evidence>
<feature type="compositionally biased region" description="Pro residues" evidence="1">
    <location>
        <begin position="148"/>
        <end position="160"/>
    </location>
</feature>
<proteinExistence type="predicted"/>
<name>A0A2B7XAL3_9EURO</name>
<accession>A0A2B7XAL3</accession>
<keyword evidence="5" id="KW-1185">Reference proteome</keyword>
<gene>
    <name evidence="4" type="ORF">GX51_02534</name>
</gene>
<dbReference type="EMBL" id="PDNC01000024">
    <property type="protein sequence ID" value="PGH06146.1"/>
    <property type="molecule type" value="Genomic_DNA"/>
</dbReference>
<comment type="caution">
    <text evidence="4">The sequence shown here is derived from an EMBL/GenBank/DDBJ whole genome shotgun (WGS) entry which is preliminary data.</text>
</comment>
<evidence type="ECO:0000313" key="5">
    <source>
        <dbReference type="Proteomes" id="UP000224080"/>
    </source>
</evidence>
<feature type="signal peptide" evidence="3">
    <location>
        <begin position="1"/>
        <end position="27"/>
    </location>
</feature>
<sequence length="313" mass="32546">MMAVTRTTLVKTLAIFALLHESFSVAAELPHWFNGYYIFAANGSTAVESITCRNSRTSWITSGTYANCCPTTLTTRCPMPTRCADGSVSFDNGGGYTCPERQSCATMTVYETSPFGSPSATNIFCWENWSAYTVYRNLPAEATGSPTITPPPKTTQPPNLPTGDPQMTSTPPPPPPAPEESKSNGGTIGGAVGGAVVGVSILALAYFFYRRRQKKGSKGHPRAAELDHLQAQAELESPHGPGSGGGGVSKGQGYYGYAAGGNGGDSQVHELPTAMKDPGYGGYGGPGGPGGPPAQSNAGQKGNVMYEMPTSPS</sequence>
<dbReference type="AlphaFoldDB" id="A0A2B7XAL3"/>
<keyword evidence="3" id="KW-0732">Signal</keyword>
<reference evidence="4 5" key="1">
    <citation type="submission" date="2017-10" db="EMBL/GenBank/DDBJ databases">
        <title>Comparative genomics in systemic dimorphic fungi from Ajellomycetaceae.</title>
        <authorList>
            <person name="Munoz J.F."/>
            <person name="Mcewen J.G."/>
            <person name="Clay O.K."/>
            <person name="Cuomo C.A."/>
        </authorList>
    </citation>
    <scope>NUCLEOTIDE SEQUENCE [LARGE SCALE GENOMIC DNA]</scope>
    <source>
        <strain evidence="4 5">UAMH130</strain>
    </source>
</reference>
<evidence type="ECO:0000256" key="2">
    <source>
        <dbReference type="SAM" id="Phobius"/>
    </source>
</evidence>
<evidence type="ECO:0000313" key="4">
    <source>
        <dbReference type="EMBL" id="PGH06146.1"/>
    </source>
</evidence>
<protein>
    <submittedName>
        <fullName evidence="4">Uncharacterized protein</fullName>
    </submittedName>
</protein>
<keyword evidence="2" id="KW-1133">Transmembrane helix</keyword>
<keyword evidence="2" id="KW-0472">Membrane</keyword>
<feature type="transmembrane region" description="Helical" evidence="2">
    <location>
        <begin position="188"/>
        <end position="209"/>
    </location>
</feature>
<feature type="chain" id="PRO_5013310285" evidence="3">
    <location>
        <begin position="28"/>
        <end position="313"/>
    </location>
</feature>
<dbReference type="STRING" id="2060905.A0A2B7XAL3"/>
<feature type="region of interest" description="Disordered" evidence="1">
    <location>
        <begin position="142"/>
        <end position="188"/>
    </location>
</feature>
<dbReference type="OrthoDB" id="4502329at2759"/>
<feature type="region of interest" description="Disordered" evidence="1">
    <location>
        <begin position="261"/>
        <end position="313"/>
    </location>
</feature>
<organism evidence="4 5">
    <name type="scientific">Blastomyces parvus</name>
    <dbReference type="NCBI Taxonomy" id="2060905"/>
    <lineage>
        <taxon>Eukaryota</taxon>
        <taxon>Fungi</taxon>
        <taxon>Dikarya</taxon>
        <taxon>Ascomycota</taxon>
        <taxon>Pezizomycotina</taxon>
        <taxon>Eurotiomycetes</taxon>
        <taxon>Eurotiomycetidae</taxon>
        <taxon>Onygenales</taxon>
        <taxon>Ajellomycetaceae</taxon>
        <taxon>Blastomyces</taxon>
    </lineage>
</organism>
<feature type="compositionally biased region" description="Gly residues" evidence="1">
    <location>
        <begin position="279"/>
        <end position="288"/>
    </location>
</feature>
<dbReference type="Proteomes" id="UP000224080">
    <property type="component" value="Unassembled WGS sequence"/>
</dbReference>